<dbReference type="Pfam" id="PF00510">
    <property type="entry name" value="COX3"/>
    <property type="match status" value="1"/>
</dbReference>
<dbReference type="GO" id="GO:0004129">
    <property type="term" value="F:cytochrome-c oxidase activity"/>
    <property type="evidence" value="ECO:0007669"/>
    <property type="project" value="InterPro"/>
</dbReference>
<evidence type="ECO:0000256" key="3">
    <source>
        <dbReference type="ARBA" id="ARBA00022989"/>
    </source>
</evidence>
<dbReference type="AlphaFoldDB" id="A0A195B565"/>
<dbReference type="EMBL" id="KQ976603">
    <property type="protein sequence ID" value="KYM79420.1"/>
    <property type="molecule type" value="Genomic_DNA"/>
</dbReference>
<dbReference type="InterPro" id="IPR013833">
    <property type="entry name" value="Cyt_c_oxidase_su3_a-hlx"/>
</dbReference>
<gene>
    <name evidence="7" type="ORF">ALC53_10151</name>
</gene>
<dbReference type="InterPro" id="IPR035973">
    <property type="entry name" value="Cyt_c_oxidase_su3-like_sf"/>
</dbReference>
<evidence type="ECO:0000313" key="8">
    <source>
        <dbReference type="Proteomes" id="UP000078540"/>
    </source>
</evidence>
<feature type="transmembrane region" description="Helical" evidence="5">
    <location>
        <begin position="24"/>
        <end position="50"/>
    </location>
</feature>
<proteinExistence type="predicted"/>
<accession>A0A195B565</accession>
<evidence type="ECO:0000256" key="1">
    <source>
        <dbReference type="ARBA" id="ARBA00004141"/>
    </source>
</evidence>
<evidence type="ECO:0000259" key="6">
    <source>
        <dbReference type="Pfam" id="PF00510"/>
    </source>
</evidence>
<dbReference type="GO" id="GO:0016020">
    <property type="term" value="C:membrane"/>
    <property type="evidence" value="ECO:0007669"/>
    <property type="project" value="UniProtKB-SubCell"/>
</dbReference>
<reference evidence="7 8" key="1">
    <citation type="submission" date="2015-09" db="EMBL/GenBank/DDBJ databases">
        <title>Atta colombica WGS genome.</title>
        <authorList>
            <person name="Nygaard S."/>
            <person name="Hu H."/>
            <person name="Boomsma J."/>
            <person name="Zhang G."/>
        </authorList>
    </citation>
    <scope>NUCLEOTIDE SEQUENCE [LARGE SCALE GENOMIC DNA]</scope>
    <source>
        <strain evidence="7">Treedump-2</strain>
        <tissue evidence="7">Whole body</tissue>
    </source>
</reference>
<evidence type="ECO:0000256" key="2">
    <source>
        <dbReference type="ARBA" id="ARBA00022692"/>
    </source>
</evidence>
<keyword evidence="3 5" id="KW-1133">Transmembrane helix</keyword>
<keyword evidence="4 5" id="KW-0472">Membrane</keyword>
<sequence>MIINLFSVFDSITSSNLSLNRLNIFIFLFILLTHLIKFNPSGTSFILIIADSIYGSTFFIATGFQGIHVIIGTLFLSITHSCDFDRALMDAIVRVFGNNGLKEYLSIYLLLISNKSDKMPTCFFFIRIRCNVVWVHTFLLCCVNELSNAVEGVDINPYYYPVMAQKIKYLLPYFPLYSEVMIPHRLLKYNSQVQSMRIDKFLMLHIQSFSGKAKPILSSMSSINTHYDTIKVLLRNKIRGVSDTDEIADWRTEIGRDVDEFIIIEFIIIEFDWVAAFPSAASEAHPDLDFARDSHLGIGVPVIGASAFDPERQPFMRGLRKLRRVDT</sequence>
<evidence type="ECO:0000256" key="5">
    <source>
        <dbReference type="SAM" id="Phobius"/>
    </source>
</evidence>
<protein>
    <submittedName>
        <fullName evidence="7">Cytochrome c oxidase subunit 3</fullName>
    </submittedName>
</protein>
<dbReference type="GO" id="GO:0022904">
    <property type="term" value="P:respiratory electron transport chain"/>
    <property type="evidence" value="ECO:0007669"/>
    <property type="project" value="InterPro"/>
</dbReference>
<dbReference type="SUPFAM" id="SSF81452">
    <property type="entry name" value="Cytochrome c oxidase subunit III-like"/>
    <property type="match status" value="1"/>
</dbReference>
<evidence type="ECO:0000256" key="4">
    <source>
        <dbReference type="ARBA" id="ARBA00023136"/>
    </source>
</evidence>
<dbReference type="Gene3D" id="1.20.120.80">
    <property type="entry name" value="Cytochrome c oxidase, subunit III, four-helix bundle"/>
    <property type="match status" value="1"/>
</dbReference>
<evidence type="ECO:0000313" key="7">
    <source>
        <dbReference type="EMBL" id="KYM79420.1"/>
    </source>
</evidence>
<comment type="subcellular location">
    <subcellularLocation>
        <location evidence="1">Membrane</location>
        <topology evidence="1">Multi-pass membrane protein</topology>
    </subcellularLocation>
</comment>
<feature type="transmembrane region" description="Helical" evidence="5">
    <location>
        <begin position="57"/>
        <end position="78"/>
    </location>
</feature>
<keyword evidence="8" id="KW-1185">Reference proteome</keyword>
<keyword evidence="2 5" id="KW-0812">Transmembrane</keyword>
<name>A0A195B565_9HYME</name>
<dbReference type="STRING" id="520822.A0A195B565"/>
<dbReference type="Proteomes" id="UP000078540">
    <property type="component" value="Unassembled WGS sequence"/>
</dbReference>
<dbReference type="InterPro" id="IPR000298">
    <property type="entry name" value="Cyt_c_oxidase-like_su3"/>
</dbReference>
<organism evidence="7 8">
    <name type="scientific">Atta colombica</name>
    <dbReference type="NCBI Taxonomy" id="520822"/>
    <lineage>
        <taxon>Eukaryota</taxon>
        <taxon>Metazoa</taxon>
        <taxon>Ecdysozoa</taxon>
        <taxon>Arthropoda</taxon>
        <taxon>Hexapoda</taxon>
        <taxon>Insecta</taxon>
        <taxon>Pterygota</taxon>
        <taxon>Neoptera</taxon>
        <taxon>Endopterygota</taxon>
        <taxon>Hymenoptera</taxon>
        <taxon>Apocrita</taxon>
        <taxon>Aculeata</taxon>
        <taxon>Formicoidea</taxon>
        <taxon>Formicidae</taxon>
        <taxon>Myrmicinae</taxon>
        <taxon>Atta</taxon>
    </lineage>
</organism>
<feature type="domain" description="Heme-copper oxidase subunit III family profile" evidence="6">
    <location>
        <begin position="18"/>
        <end position="79"/>
    </location>
</feature>